<dbReference type="PANTHER" id="PTHR43806">
    <property type="entry name" value="PEPTIDASE S8"/>
    <property type="match status" value="1"/>
</dbReference>
<dbReference type="PROSITE" id="PS00136">
    <property type="entry name" value="SUBTILASE_ASP"/>
    <property type="match status" value="1"/>
</dbReference>
<proteinExistence type="inferred from homology"/>
<evidence type="ECO:0000256" key="1">
    <source>
        <dbReference type="ARBA" id="ARBA00011073"/>
    </source>
</evidence>
<dbReference type="PANTHER" id="PTHR43806:SF11">
    <property type="entry name" value="CEREVISIN-RELATED"/>
    <property type="match status" value="1"/>
</dbReference>
<organism evidence="7 8">
    <name type="scientific">Candidatus Dorea gallistercoris</name>
    <dbReference type="NCBI Taxonomy" id="2838542"/>
    <lineage>
        <taxon>Bacteria</taxon>
        <taxon>Bacillati</taxon>
        <taxon>Bacillota</taxon>
        <taxon>Clostridia</taxon>
        <taxon>Lachnospirales</taxon>
        <taxon>Lachnospiraceae</taxon>
        <taxon>Dorea</taxon>
    </lineage>
</organism>
<dbReference type="InterPro" id="IPR034045">
    <property type="entry name" value="Pep_S8_CspA-like"/>
</dbReference>
<evidence type="ECO:0000256" key="5">
    <source>
        <dbReference type="PROSITE-ProRule" id="PRU01240"/>
    </source>
</evidence>
<dbReference type="Gene3D" id="2.60.120.1290">
    <property type="match status" value="1"/>
</dbReference>
<dbReference type="CDD" id="cd07478">
    <property type="entry name" value="Peptidases_S8_CspA-like"/>
    <property type="match status" value="1"/>
</dbReference>
<dbReference type="InterPro" id="IPR015500">
    <property type="entry name" value="Peptidase_S8_subtilisin-rel"/>
</dbReference>
<keyword evidence="4 5" id="KW-0720">Serine protease</keyword>
<dbReference type="Proteomes" id="UP000824263">
    <property type="component" value="Unassembled WGS sequence"/>
</dbReference>
<dbReference type="PIRSF" id="PIRSF037894">
    <property type="entry name" value="Subtilisin_rel_CspABC"/>
    <property type="match status" value="1"/>
</dbReference>
<keyword evidence="3 5" id="KW-0378">Hydrolase</keyword>
<dbReference type="Pfam" id="PF00082">
    <property type="entry name" value="Peptidase_S8"/>
    <property type="match status" value="2"/>
</dbReference>
<evidence type="ECO:0000259" key="6">
    <source>
        <dbReference type="Pfam" id="PF00082"/>
    </source>
</evidence>
<feature type="active site" description="Charge relay system" evidence="5">
    <location>
        <position position="498"/>
    </location>
</feature>
<sequence>MKLEACREKILSQDYWDFIIPGYRKDARLPAADDRLCVQEAQFGYRIVSVDRQVTGELTFENYGYPSIPQCYGLLDMGALNEAGISTVQNYPALNLDGRGVMIGFVDTGIDYTNEIFRNLDGTTRIAGIWDQTIQTGTPPEGFFYGSEYSREKINEALRAEEPEEIVPTQDENSHGTFLASIATGNPVTQERFSGAAPGCAIGVVKLKEAKDYLKEFYAIRPGAVCYQENDIIQGLHYLNHLADRLEMPLVLCVALGTSFGGHNGGTVLSRILREYANTIDRCVVIGGGNEAAERHHYYGRLESAGSVREAEIRVEEGIDGFAAEIWTTLPNIVTAYLVSPSGEKSPIISLRQGSMYRLNFPFDGTRVDVEYRLLIENEDSQLIFFRFQNPAGGIWKIGVEAIQISEGDFHIWLPVREFLSSGVYFLEADPNTTLTEPGSTEDAITAAFYDGEDNGVDIRSGRGYTRGGLVKPDFAVPGVDITGLGENGRFVERSGSSAAVGIAAGACALIMQWLGEQPMAMGITTSAVAGIIILGTEQDNFSQYPNREWGYGRMNVYQSLDRLRRL</sequence>
<reference evidence="7" key="1">
    <citation type="journal article" date="2021" name="PeerJ">
        <title>Extensive microbial diversity within the chicken gut microbiome revealed by metagenomics and culture.</title>
        <authorList>
            <person name="Gilroy R."/>
            <person name="Ravi A."/>
            <person name="Getino M."/>
            <person name="Pursley I."/>
            <person name="Horton D.L."/>
            <person name="Alikhan N.F."/>
            <person name="Baker D."/>
            <person name="Gharbi K."/>
            <person name="Hall N."/>
            <person name="Watson M."/>
            <person name="Adriaenssens E.M."/>
            <person name="Foster-Nyarko E."/>
            <person name="Jarju S."/>
            <person name="Secka A."/>
            <person name="Antonio M."/>
            <person name="Oren A."/>
            <person name="Chaudhuri R.R."/>
            <person name="La Ragione R."/>
            <person name="Hildebrand F."/>
            <person name="Pallen M.J."/>
        </authorList>
    </citation>
    <scope>NUCLEOTIDE SEQUENCE</scope>
    <source>
        <strain evidence="7">ChiSxjej1B13-11762</strain>
    </source>
</reference>
<dbReference type="InterPro" id="IPR050131">
    <property type="entry name" value="Peptidase_S8_subtilisin-like"/>
</dbReference>
<dbReference type="EMBL" id="DXGF01000079">
    <property type="protein sequence ID" value="HIW83522.1"/>
    <property type="molecule type" value="Genomic_DNA"/>
</dbReference>
<dbReference type="InterPro" id="IPR000209">
    <property type="entry name" value="Peptidase_S8/S53_dom"/>
</dbReference>
<dbReference type="InterPro" id="IPR036852">
    <property type="entry name" value="Peptidase_S8/S53_dom_sf"/>
</dbReference>
<keyword evidence="2 5" id="KW-0645">Protease</keyword>
<dbReference type="PRINTS" id="PR00723">
    <property type="entry name" value="SUBTILISIN"/>
</dbReference>
<dbReference type="InterPro" id="IPR023827">
    <property type="entry name" value="Peptidase_S8_Asp-AS"/>
</dbReference>
<dbReference type="AlphaFoldDB" id="A0A9D1R9I5"/>
<evidence type="ECO:0000313" key="8">
    <source>
        <dbReference type="Proteomes" id="UP000824263"/>
    </source>
</evidence>
<reference evidence="7" key="2">
    <citation type="submission" date="2021-04" db="EMBL/GenBank/DDBJ databases">
        <authorList>
            <person name="Gilroy R."/>
        </authorList>
    </citation>
    <scope>NUCLEOTIDE SEQUENCE</scope>
    <source>
        <strain evidence="7">ChiSxjej1B13-11762</strain>
    </source>
</reference>
<comment type="similarity">
    <text evidence="1 5">Belongs to the peptidase S8 family.</text>
</comment>
<name>A0A9D1R9I5_9FIRM</name>
<dbReference type="Gene3D" id="3.40.50.200">
    <property type="entry name" value="Peptidase S8/S53 domain"/>
    <property type="match status" value="1"/>
</dbReference>
<evidence type="ECO:0000256" key="2">
    <source>
        <dbReference type="ARBA" id="ARBA00022670"/>
    </source>
</evidence>
<feature type="active site" description="Charge relay system" evidence="5">
    <location>
        <position position="175"/>
    </location>
</feature>
<protein>
    <submittedName>
        <fullName evidence="7">S8 family peptidase</fullName>
    </submittedName>
</protein>
<dbReference type="SUPFAM" id="SSF52743">
    <property type="entry name" value="Subtilisin-like"/>
    <property type="match status" value="1"/>
</dbReference>
<feature type="domain" description="Peptidase S8/S53" evidence="6">
    <location>
        <begin position="431"/>
        <end position="553"/>
    </location>
</feature>
<dbReference type="InterPro" id="IPR017310">
    <property type="entry name" value="Pept_S8A_subtilisin_clostridia"/>
</dbReference>
<evidence type="ECO:0000256" key="4">
    <source>
        <dbReference type="ARBA" id="ARBA00022825"/>
    </source>
</evidence>
<evidence type="ECO:0000313" key="7">
    <source>
        <dbReference type="EMBL" id="HIW83522.1"/>
    </source>
</evidence>
<comment type="caution">
    <text evidence="7">The sequence shown here is derived from an EMBL/GenBank/DDBJ whole genome shotgun (WGS) entry which is preliminary data.</text>
</comment>
<dbReference type="GO" id="GO:0004252">
    <property type="term" value="F:serine-type endopeptidase activity"/>
    <property type="evidence" value="ECO:0007669"/>
    <property type="project" value="UniProtKB-UniRule"/>
</dbReference>
<dbReference type="GO" id="GO:0006508">
    <property type="term" value="P:proteolysis"/>
    <property type="evidence" value="ECO:0007669"/>
    <property type="project" value="UniProtKB-KW"/>
</dbReference>
<feature type="domain" description="Peptidase S8/S53" evidence="6">
    <location>
        <begin position="98"/>
        <end position="211"/>
    </location>
</feature>
<accession>A0A9D1R9I5</accession>
<dbReference type="PROSITE" id="PS51892">
    <property type="entry name" value="SUBTILASE"/>
    <property type="match status" value="1"/>
</dbReference>
<feature type="active site" description="Charge relay system" evidence="5">
    <location>
        <position position="107"/>
    </location>
</feature>
<evidence type="ECO:0000256" key="3">
    <source>
        <dbReference type="ARBA" id="ARBA00022801"/>
    </source>
</evidence>
<gene>
    <name evidence="7" type="ORF">H9873_04280</name>
</gene>